<gene>
    <name evidence="1" type="ORF">P5G62_023060</name>
</gene>
<dbReference type="Proteomes" id="UP001241748">
    <property type="component" value="Unassembled WGS sequence"/>
</dbReference>
<sequence length="47" mass="5430">MEESKLLLSQFANEEGFELSKYLNHLFEYVSHQLGQNPPSTTEVENT</sequence>
<protein>
    <submittedName>
        <fullName evidence="1">Uncharacterized protein</fullName>
    </submittedName>
</protein>
<reference evidence="1 2" key="1">
    <citation type="submission" date="2024-05" db="EMBL/GenBank/DDBJ databases">
        <authorList>
            <person name="Venkateswaran K."/>
        </authorList>
    </citation>
    <scope>NUCLEOTIDE SEQUENCE [LARGE SCALE GENOMIC DNA]</scope>
    <source>
        <strain evidence="1 2">179-C4-2-HS</strain>
    </source>
</reference>
<evidence type="ECO:0000313" key="1">
    <source>
        <dbReference type="EMBL" id="MFB3169989.1"/>
    </source>
</evidence>
<proteinExistence type="predicted"/>
<keyword evidence="2" id="KW-1185">Reference proteome</keyword>
<dbReference type="RefSeq" id="WP_306074548.1">
    <property type="nucleotide sequence ID" value="NZ_JAROBZ020000002.1"/>
</dbReference>
<comment type="caution">
    <text evidence="1">The sequence shown here is derived from an EMBL/GenBank/DDBJ whole genome shotgun (WGS) entry which is preliminary data.</text>
</comment>
<accession>A0ABV4Z037</accession>
<organism evidence="1 2">
    <name type="scientific">Neobacillus driksii</name>
    <dbReference type="NCBI Taxonomy" id="3035913"/>
    <lineage>
        <taxon>Bacteria</taxon>
        <taxon>Bacillati</taxon>
        <taxon>Bacillota</taxon>
        <taxon>Bacilli</taxon>
        <taxon>Bacillales</taxon>
        <taxon>Bacillaceae</taxon>
        <taxon>Neobacillus</taxon>
    </lineage>
</organism>
<name>A0ABV4Z037_9BACI</name>
<dbReference type="EMBL" id="JAROBZ020000002">
    <property type="protein sequence ID" value="MFB3169989.1"/>
    <property type="molecule type" value="Genomic_DNA"/>
</dbReference>
<evidence type="ECO:0000313" key="2">
    <source>
        <dbReference type="Proteomes" id="UP001241748"/>
    </source>
</evidence>